<sequence length="121" mass="14575">MKYIFSLTCRSDSENNYVDFAEEMFECEDIFLFDHILDYLNTIGDKYDIDTDAMKMNYYIDVFEYISDKYPSHADIDCDFIINKDFIIHITRNTNKIFVEFWIDDNSKSTTNRITLMYMPI</sequence>
<dbReference type="EMBL" id="KY684083">
    <property type="protein sequence ID" value="ARF08023.1"/>
    <property type="molecule type" value="Genomic_DNA"/>
</dbReference>
<evidence type="ECO:0000313" key="1">
    <source>
        <dbReference type="EMBL" id="ARF08023.1"/>
    </source>
</evidence>
<organism evidence="1">
    <name type="scientific">Catovirus CTV1</name>
    <dbReference type="NCBI Taxonomy" id="1977631"/>
    <lineage>
        <taxon>Viruses</taxon>
        <taxon>Varidnaviria</taxon>
        <taxon>Bamfordvirae</taxon>
        <taxon>Nucleocytoviricota</taxon>
        <taxon>Megaviricetes</taxon>
        <taxon>Imitervirales</taxon>
        <taxon>Mimiviridae</taxon>
        <taxon>Klosneuvirinae</taxon>
        <taxon>Catovirus</taxon>
    </lineage>
</organism>
<proteinExistence type="predicted"/>
<gene>
    <name evidence="1" type="ORF">Catovirus_1_73</name>
</gene>
<accession>A0A1V0S8I8</accession>
<reference evidence="1" key="1">
    <citation type="journal article" date="2017" name="Science">
        <title>Giant viruses with an expanded complement of translation system components.</title>
        <authorList>
            <person name="Schulz F."/>
            <person name="Yutin N."/>
            <person name="Ivanova N.N."/>
            <person name="Ortega D.R."/>
            <person name="Lee T.K."/>
            <person name="Vierheilig J."/>
            <person name="Daims H."/>
            <person name="Horn M."/>
            <person name="Wagner M."/>
            <person name="Jensen G.J."/>
            <person name="Kyrpides N.C."/>
            <person name="Koonin E.V."/>
            <person name="Woyke T."/>
        </authorList>
    </citation>
    <scope>NUCLEOTIDE SEQUENCE</scope>
    <source>
        <strain evidence="1">CTV1</strain>
    </source>
</reference>
<protein>
    <submittedName>
        <fullName evidence="1">Uncharacterized protein</fullName>
    </submittedName>
</protein>
<name>A0A1V0S8I8_9VIRU</name>